<keyword evidence="9" id="KW-1185">Reference proteome</keyword>
<feature type="transmembrane region" description="Helical" evidence="6">
    <location>
        <begin position="420"/>
        <end position="440"/>
    </location>
</feature>
<keyword evidence="3 6" id="KW-1133">Transmembrane helix</keyword>
<feature type="transmembrane region" description="Helical" evidence="6">
    <location>
        <begin position="390"/>
        <end position="408"/>
    </location>
</feature>
<dbReference type="GO" id="GO:0016874">
    <property type="term" value="F:ligase activity"/>
    <property type="evidence" value="ECO:0007669"/>
    <property type="project" value="UniProtKB-KW"/>
</dbReference>
<dbReference type="InterPro" id="IPR051533">
    <property type="entry name" value="WaaL-like"/>
</dbReference>
<comment type="subcellular location">
    <subcellularLocation>
        <location evidence="1">Membrane</location>
        <topology evidence="1">Multi-pass membrane protein</topology>
    </subcellularLocation>
</comment>
<gene>
    <name evidence="8" type="ORF">SPDO_14580</name>
</gene>
<keyword evidence="8" id="KW-0436">Ligase</keyword>
<evidence type="ECO:0000259" key="7">
    <source>
        <dbReference type="Pfam" id="PF04932"/>
    </source>
</evidence>
<feature type="transmembrane region" description="Helical" evidence="6">
    <location>
        <begin position="92"/>
        <end position="113"/>
    </location>
</feature>
<feature type="transmembrane region" description="Helical" evidence="6">
    <location>
        <begin position="148"/>
        <end position="170"/>
    </location>
</feature>
<feature type="region of interest" description="Disordered" evidence="5">
    <location>
        <begin position="1"/>
        <end position="23"/>
    </location>
</feature>
<dbReference type="OrthoDB" id="4391260at2"/>
<evidence type="ECO:0000256" key="4">
    <source>
        <dbReference type="ARBA" id="ARBA00023136"/>
    </source>
</evidence>
<accession>A0A245ZNY4</accession>
<dbReference type="EMBL" id="NBBI01000002">
    <property type="protein sequence ID" value="OWK31449.1"/>
    <property type="molecule type" value="Genomic_DNA"/>
</dbReference>
<dbReference type="Proteomes" id="UP000197290">
    <property type="component" value="Unassembled WGS sequence"/>
</dbReference>
<evidence type="ECO:0000256" key="1">
    <source>
        <dbReference type="ARBA" id="ARBA00004141"/>
    </source>
</evidence>
<feature type="transmembrane region" description="Helical" evidence="6">
    <location>
        <begin position="240"/>
        <end position="257"/>
    </location>
</feature>
<dbReference type="Pfam" id="PF04932">
    <property type="entry name" value="Wzy_C"/>
    <property type="match status" value="1"/>
</dbReference>
<protein>
    <submittedName>
        <fullName evidence="8">O-antigen ligase</fullName>
    </submittedName>
</protein>
<dbReference type="RefSeq" id="WP_088366784.1">
    <property type="nucleotide sequence ID" value="NZ_NBBI01000002.1"/>
</dbReference>
<feature type="transmembrane region" description="Helical" evidence="6">
    <location>
        <begin position="119"/>
        <end position="136"/>
    </location>
</feature>
<dbReference type="AlphaFoldDB" id="A0A245ZNY4"/>
<keyword evidence="2 6" id="KW-0812">Transmembrane</keyword>
<feature type="transmembrane region" description="Helical" evidence="6">
    <location>
        <begin position="190"/>
        <end position="210"/>
    </location>
</feature>
<dbReference type="PANTHER" id="PTHR37422:SF13">
    <property type="entry name" value="LIPOPOLYSACCHARIDE BIOSYNTHESIS PROTEIN PA4999-RELATED"/>
    <property type="match status" value="1"/>
</dbReference>
<evidence type="ECO:0000256" key="5">
    <source>
        <dbReference type="SAM" id="MobiDB-lite"/>
    </source>
</evidence>
<comment type="caution">
    <text evidence="8">The sequence shown here is derived from an EMBL/GenBank/DDBJ whole genome shotgun (WGS) entry which is preliminary data.</text>
</comment>
<evidence type="ECO:0000256" key="6">
    <source>
        <dbReference type="SAM" id="Phobius"/>
    </source>
</evidence>
<feature type="transmembrane region" description="Helical" evidence="6">
    <location>
        <begin position="359"/>
        <end position="378"/>
    </location>
</feature>
<reference evidence="8 9" key="1">
    <citation type="submission" date="2017-03" db="EMBL/GenBank/DDBJ databases">
        <title>Genome sequence of Sphingomonas dokdonensis DSM 21029.</title>
        <authorList>
            <person name="Poehlein A."/>
            <person name="Wuebbeler J.H."/>
            <person name="Steinbuechel A."/>
            <person name="Daniel R."/>
        </authorList>
    </citation>
    <scope>NUCLEOTIDE SEQUENCE [LARGE SCALE GENOMIC DNA]</scope>
    <source>
        <strain evidence="8 9">DSM 21029</strain>
    </source>
</reference>
<organism evidence="8 9">
    <name type="scientific">Sphingomonas dokdonensis</name>
    <dbReference type="NCBI Taxonomy" id="344880"/>
    <lineage>
        <taxon>Bacteria</taxon>
        <taxon>Pseudomonadati</taxon>
        <taxon>Pseudomonadota</taxon>
        <taxon>Alphaproteobacteria</taxon>
        <taxon>Sphingomonadales</taxon>
        <taxon>Sphingomonadaceae</taxon>
        <taxon>Sphingomonas</taxon>
    </lineage>
</organism>
<feature type="transmembrane region" description="Helical" evidence="6">
    <location>
        <begin position="217"/>
        <end position="234"/>
    </location>
</feature>
<sequence length="454" mass="49636">MSDAVRPPEPAAPTLARRRRKPLNARTAEAAGWTDWIANAGFVALLVLTILGPSMTSENTGLQSQIRMGGYLLISFAALVALEPWRRPERLLVVPWPLLLALGWCWISLGWAIEPSIGLRRLVLTSLVLWSTFALVRKLDLERSILLVRGVLVLTLAANFVVALTNPAIGVHPINANGFESDLTGDWRGIMIQKNYAGLTCAMTILLFAFYAERIQIGLRLGVIVASAIFLYLSDSETSQIMVVVSLAIGALFAWLAQSKGRERLAPSGLAWVLLAIPALLFVSMAVDNTPYLDMLTDPAGFTGRTQIWTALIRFYADYPLFGAGYGSFWDLGPTGPIFQYAKGWVTEISQGHNGYLDLLVQIGLPGTLLVLFATLVWPTQRLLRGGDHPVRPLAAAAFVFCLGHNLTESMLFDRDALSQVFLLIALAWLWMASASDVAGGRGPRVSLPLSQRR</sequence>
<feature type="transmembrane region" description="Helical" evidence="6">
    <location>
        <begin position="269"/>
        <end position="287"/>
    </location>
</feature>
<feature type="transmembrane region" description="Helical" evidence="6">
    <location>
        <begin position="36"/>
        <end position="56"/>
    </location>
</feature>
<evidence type="ECO:0000313" key="8">
    <source>
        <dbReference type="EMBL" id="OWK31449.1"/>
    </source>
</evidence>
<feature type="domain" description="O-antigen ligase-related" evidence="7">
    <location>
        <begin position="223"/>
        <end position="372"/>
    </location>
</feature>
<name>A0A245ZNY4_9SPHN</name>
<dbReference type="GO" id="GO:0016020">
    <property type="term" value="C:membrane"/>
    <property type="evidence" value="ECO:0007669"/>
    <property type="project" value="UniProtKB-SubCell"/>
</dbReference>
<evidence type="ECO:0000313" key="9">
    <source>
        <dbReference type="Proteomes" id="UP000197290"/>
    </source>
</evidence>
<dbReference type="PANTHER" id="PTHR37422">
    <property type="entry name" value="TEICHURONIC ACID BIOSYNTHESIS PROTEIN TUAE"/>
    <property type="match status" value="1"/>
</dbReference>
<proteinExistence type="predicted"/>
<evidence type="ECO:0000256" key="2">
    <source>
        <dbReference type="ARBA" id="ARBA00022692"/>
    </source>
</evidence>
<feature type="transmembrane region" description="Helical" evidence="6">
    <location>
        <begin position="68"/>
        <end position="85"/>
    </location>
</feature>
<dbReference type="InterPro" id="IPR007016">
    <property type="entry name" value="O-antigen_ligase-rel_domated"/>
</dbReference>
<evidence type="ECO:0000256" key="3">
    <source>
        <dbReference type="ARBA" id="ARBA00022989"/>
    </source>
</evidence>
<keyword evidence="4 6" id="KW-0472">Membrane</keyword>